<accession>A0A0G1B707</accession>
<proteinExistence type="predicted"/>
<evidence type="ECO:0000313" key="2">
    <source>
        <dbReference type="EMBL" id="KKS33283.1"/>
    </source>
</evidence>
<evidence type="ECO:0000313" key="3">
    <source>
        <dbReference type="Proteomes" id="UP000034160"/>
    </source>
</evidence>
<dbReference type="SUPFAM" id="SSF64182">
    <property type="entry name" value="DHH phosphoesterases"/>
    <property type="match status" value="1"/>
</dbReference>
<evidence type="ECO:0000256" key="1">
    <source>
        <dbReference type="SAM" id="MobiDB-lite"/>
    </source>
</evidence>
<feature type="region of interest" description="Disordered" evidence="1">
    <location>
        <begin position="233"/>
        <end position="279"/>
    </location>
</feature>
<dbReference type="EMBL" id="LCCN01000001">
    <property type="protein sequence ID" value="KKS33283.1"/>
    <property type="molecule type" value="Genomic_DNA"/>
</dbReference>
<dbReference type="STRING" id="1618356.UU93_C0001G0114"/>
<dbReference type="InterPro" id="IPR051319">
    <property type="entry name" value="Oligoribo/pAp-PDE_c-di-AMP_PDE"/>
</dbReference>
<dbReference type="Proteomes" id="UP000034160">
    <property type="component" value="Unassembled WGS sequence"/>
</dbReference>
<dbReference type="PANTHER" id="PTHR47618">
    <property type="entry name" value="BIFUNCTIONAL OLIGORIBONUCLEASE AND PAP PHOSPHATASE NRNA"/>
    <property type="match status" value="1"/>
</dbReference>
<comment type="caution">
    <text evidence="2">The sequence shown here is derived from an EMBL/GenBank/DDBJ whole genome shotgun (WGS) entry which is preliminary data.</text>
</comment>
<name>A0A0G1B707_9BACT</name>
<sequence>MAKQNFDDLKLQLQSASNIAILLPKNPGFDAVAAALSLKLGLEQIHKSAQVSCSDPMTVEVHRLVGADSVTNNFGSRNLVITFPGQTEIVDKVSYNIENTVLQLVVTPKAGSAGLDYHKLQFVSGGAQADLVIMVGVKDPADLGQIYLDAKDILPKISQYRLDGPSLSEVTTQILTSLNVPISSDISTNLLLGLELSTEHYQASFVSADTFEAAAILLRSGAKRADVATSSSFPAGSIPVSQPTNDEPTNPTLPAGRQVTSSPADDWYEPKIYRGTTTA</sequence>
<organism evidence="2 3">
    <name type="scientific">Candidatus Amesbacteria bacterium GW2011_GWA2_42_12</name>
    <dbReference type="NCBI Taxonomy" id="1618356"/>
    <lineage>
        <taxon>Bacteria</taxon>
        <taxon>Candidatus Amesiibacteriota</taxon>
    </lineage>
</organism>
<dbReference type="PANTHER" id="PTHR47618:SF1">
    <property type="entry name" value="BIFUNCTIONAL OLIGORIBONUCLEASE AND PAP PHOSPHATASE NRNA"/>
    <property type="match status" value="1"/>
</dbReference>
<feature type="compositionally biased region" description="Polar residues" evidence="1">
    <location>
        <begin position="233"/>
        <end position="263"/>
    </location>
</feature>
<reference evidence="2 3" key="1">
    <citation type="journal article" date="2015" name="Nature">
        <title>rRNA introns, odd ribosomes, and small enigmatic genomes across a large radiation of phyla.</title>
        <authorList>
            <person name="Brown C.T."/>
            <person name="Hug L.A."/>
            <person name="Thomas B.C."/>
            <person name="Sharon I."/>
            <person name="Castelle C.J."/>
            <person name="Singh A."/>
            <person name="Wilkins M.J."/>
            <person name="Williams K.H."/>
            <person name="Banfield J.F."/>
        </authorList>
    </citation>
    <scope>NUCLEOTIDE SEQUENCE [LARGE SCALE GENOMIC DNA]</scope>
</reference>
<dbReference type="InterPro" id="IPR038763">
    <property type="entry name" value="DHH_sf"/>
</dbReference>
<gene>
    <name evidence="2" type="ORF">UU93_C0001G0114</name>
</gene>
<dbReference type="AlphaFoldDB" id="A0A0G1B707"/>
<evidence type="ECO:0008006" key="4">
    <source>
        <dbReference type="Google" id="ProtNLM"/>
    </source>
</evidence>
<dbReference type="Gene3D" id="3.90.1640.10">
    <property type="entry name" value="inorganic pyrophosphatase (n-terminal core)"/>
    <property type="match status" value="2"/>
</dbReference>
<protein>
    <recommendedName>
        <fullName evidence="4">Phosphoesterase RecJ domain protein</fullName>
    </recommendedName>
</protein>